<dbReference type="Pfam" id="PF13439">
    <property type="entry name" value="Glyco_transf_4"/>
    <property type="match status" value="1"/>
</dbReference>
<dbReference type="Gene3D" id="3.40.50.2000">
    <property type="entry name" value="Glycogen Phosphorylase B"/>
    <property type="match status" value="2"/>
</dbReference>
<comment type="caution">
    <text evidence="3">The sequence shown here is derived from an EMBL/GenBank/DDBJ whole genome shotgun (WGS) entry which is preliminary data.</text>
</comment>
<keyword evidence="3" id="KW-0808">Transferase</keyword>
<protein>
    <submittedName>
        <fullName evidence="3">Glycosyltransferase</fullName>
    </submittedName>
</protein>
<proteinExistence type="predicted"/>
<dbReference type="Pfam" id="PF00534">
    <property type="entry name" value="Glycos_transf_1"/>
    <property type="match status" value="1"/>
</dbReference>
<gene>
    <name evidence="3" type="ORF">GP979_20645</name>
</gene>
<dbReference type="InterPro" id="IPR028098">
    <property type="entry name" value="Glyco_trans_4-like_N"/>
</dbReference>
<dbReference type="InterPro" id="IPR001296">
    <property type="entry name" value="Glyco_trans_1"/>
</dbReference>
<reference evidence="3 4" key="1">
    <citation type="submission" date="2019-12" db="EMBL/GenBank/DDBJ databases">
        <title>Enteriobacteria Tanzani isolates_8377-8380.</title>
        <authorList>
            <person name="Subbiah M."/>
            <person name="Call D."/>
        </authorList>
    </citation>
    <scope>NUCLEOTIDE SEQUENCE [LARGE SCALE GENOMIC DNA]</scope>
    <source>
        <strain evidence="3 4">8379wE6</strain>
    </source>
</reference>
<organism evidence="3 4">
    <name type="scientific">Escherichia coli</name>
    <dbReference type="NCBI Taxonomy" id="562"/>
    <lineage>
        <taxon>Bacteria</taxon>
        <taxon>Pseudomonadati</taxon>
        <taxon>Pseudomonadota</taxon>
        <taxon>Gammaproteobacteria</taxon>
        <taxon>Enterobacterales</taxon>
        <taxon>Enterobacteriaceae</taxon>
        <taxon>Escherichia</taxon>
    </lineage>
</organism>
<feature type="domain" description="Glycosyltransferase subfamily 4-like N-terminal" evidence="2">
    <location>
        <begin position="20"/>
        <end position="184"/>
    </location>
</feature>
<dbReference type="PANTHER" id="PTHR12526">
    <property type="entry name" value="GLYCOSYLTRANSFERASE"/>
    <property type="match status" value="1"/>
</dbReference>
<dbReference type="AlphaFoldDB" id="A0A6N8NIK9"/>
<feature type="domain" description="Glycosyl transferase family 1" evidence="1">
    <location>
        <begin position="198"/>
        <end position="359"/>
    </location>
</feature>
<accession>A0A6N8NIK9</accession>
<dbReference type="Proteomes" id="UP000436482">
    <property type="component" value="Unassembled WGS sequence"/>
</dbReference>
<evidence type="ECO:0000259" key="1">
    <source>
        <dbReference type="Pfam" id="PF00534"/>
    </source>
</evidence>
<evidence type="ECO:0000313" key="4">
    <source>
        <dbReference type="Proteomes" id="UP000436482"/>
    </source>
</evidence>
<dbReference type="CDD" id="cd03808">
    <property type="entry name" value="GT4_CapM-like"/>
    <property type="match status" value="1"/>
</dbReference>
<evidence type="ECO:0000313" key="3">
    <source>
        <dbReference type="EMBL" id="MWR90679.1"/>
    </source>
</evidence>
<dbReference type="RefSeq" id="WP_000843956.1">
    <property type="nucleotide sequence ID" value="NZ_CAJSIQ010000148.1"/>
</dbReference>
<name>A0A6N8NIK9_ECOLX</name>
<evidence type="ECO:0000259" key="2">
    <source>
        <dbReference type="Pfam" id="PF13439"/>
    </source>
</evidence>
<dbReference type="EMBL" id="WTQQ01000522">
    <property type="protein sequence ID" value="MWR90679.1"/>
    <property type="molecule type" value="Genomic_DNA"/>
</dbReference>
<dbReference type="SUPFAM" id="SSF53756">
    <property type="entry name" value="UDP-Glycosyltransferase/glycogen phosphorylase"/>
    <property type="match status" value="1"/>
</dbReference>
<dbReference type="GO" id="GO:0016757">
    <property type="term" value="F:glycosyltransferase activity"/>
    <property type="evidence" value="ECO:0007669"/>
    <property type="project" value="UniProtKB-ARBA"/>
</dbReference>
<sequence>MKSVNTKIKIAHLQLMPLLSGVQRVSLQEIENLPPEYFEIDLICKEGGPLVDALNKKVRKFFIPTLCRNISPVEDLKSLISLYKIFKRERYDIVHTHSSKTGILGRIAARMARVPCVVHTVHGFAFESTKKQAIKNLYKWLEMIGAKCSTKIICLHEEDKNICLNILKIKADKIVVIPNGVDINKFTPATNKGKIKEEILSLRESNFVFTMVGRLWPQKNPLYFVEVAKQIIKNELIPGSIFVLVGDGELMSVIKEHYLEDELLHNRLLLLGWRNDISDILKASDVFVLPSLWEGMPLAILEAQSTGLPCVVSNINGNKSLVTNKFDGYLVELNDINSFINALVNISEKNVYARMSNNCRAKIVSNYNITQRIEKIKIMYYQLLNVNMN</sequence>